<accession>A0A0R3UIT3</accession>
<evidence type="ECO:0000313" key="3">
    <source>
        <dbReference type="Proteomes" id="UP000267029"/>
    </source>
</evidence>
<dbReference type="PANTHER" id="PTHR46478">
    <property type="entry name" value="VON WILLEBRAND FACTOR A DOMAIN-CONTAINING PROTEIN 3A"/>
    <property type="match status" value="1"/>
</dbReference>
<dbReference type="OrthoDB" id="299997at2759"/>
<evidence type="ECO:0000313" key="2">
    <source>
        <dbReference type="EMBL" id="VDD81362.1"/>
    </source>
</evidence>
<evidence type="ECO:0000313" key="4">
    <source>
        <dbReference type="WBParaSite" id="MCU_003760-RA"/>
    </source>
</evidence>
<dbReference type="InterPro" id="IPR002035">
    <property type="entry name" value="VWF_A"/>
</dbReference>
<dbReference type="STRING" id="53468.A0A0R3UIT3"/>
<gene>
    <name evidence="2" type="ORF">MCOS_LOCUS7365</name>
</gene>
<feature type="domain" description="VWFA" evidence="1">
    <location>
        <begin position="461"/>
        <end position="602"/>
    </location>
</feature>
<dbReference type="AlphaFoldDB" id="A0A0R3UIT3"/>
<keyword evidence="3" id="KW-1185">Reference proteome</keyword>
<name>A0A0R3UIT3_MESCO</name>
<dbReference type="InterPro" id="IPR036465">
    <property type="entry name" value="vWFA_dom_sf"/>
</dbReference>
<reference evidence="2 3" key="1">
    <citation type="submission" date="2018-10" db="EMBL/GenBank/DDBJ databases">
        <authorList>
            <consortium name="Pathogen Informatics"/>
        </authorList>
    </citation>
    <scope>NUCLEOTIDE SEQUENCE [LARGE SCALE GENOMIC DNA]</scope>
</reference>
<dbReference type="WBParaSite" id="MCU_003760-RA">
    <property type="protein sequence ID" value="MCU_003760-RA"/>
    <property type="gene ID" value="MCU_003760"/>
</dbReference>
<sequence>MNKTTNHLLASNRRLELCQFKTRPRTRSERDWSAPTMTKDWLAVHGLRAMHVTADDLKHVLRECESLKTANLQTMISALYEFEDRIHNLLLKVNRRMQWMLQGSRRVFGVQGARRLGLLIDASDKLLCSHLSGHLRRCLIQLLKDQIAPHTEVFYVATYGSTVTPLWEKPRKITPNVLLEAQHFFGVSMQNSGASNLMAGVKTMLRVGRLYNLDQVTVVVGSLPDQEYSQLREYVGQCDDKDSPMVWSFVCFDCRDERVSDILKRLTEINSSTFYLHCYTPQSNEGIRRSNEIQLLECELSEAKCLAEVVGKFRLELERGQTDSMGEVLGVPVLPPEDVDELVLCLIQGGTFRPETSKCWLSRHGLRAKKLDFFQMLTPHAYPQTSIFVDSIGREVTGKVYADTMIQVEWPNGTTKNVYLKLPILYDYQKKLTEHITLLEKRISWLKLGSRKVFGSLVEEHVVVLVDLSADNAPVLAQIKAFLKQLLEHQISKFVRFFNIIAVGGEVEPLFKSLSKVTAQSLQEAWKWVLAKGTAGTRNVMAALRLVNDMLNSTQFPSVGLYLLTTGSPNQETAQLTEYLEHLNVKISCSLHVAFFVPDFKCENDAVEAKIAESLSTIAHSTGGRFHWFTAHCLKTSDDVDLLMAELASSLRFSDENNKLIARLQQTTRKEGISFPCSASECGCEELRKPRTQRRHSIDFTTVPTTALVEGRKKSIRDRNALCAQNATKPKVKTKTKSFSETGLTRIPSLNIQLPIKEETISSKAWIRKYGLKSMRLRLNKLVSGTRCCHPTLQNATQTYSSALFPSVEPKEQLQHHHHSTPLELRNLIQSVNILMHRLTQRLNWLLLSPNAELGVVTERCAILVVDISGSMAPQLPRLKQRISTVIERQICKRHLVFNVIAFNDKILVWSASGPIKATKTASAEAISWVESLRAWSGTNTLDAMLEALEQAAIIARRRSVGIYLITDGCPDTSLARTKETIIQKYREIKAPHPITVNTILCGAKRDHLEEFLRTLSRFTKGRFHSADEERQTVSCTGDLAWAASQSDDTGIIVKEIKKCQQLLLRAHFYQSIPTIREGQ</sequence>
<protein>
    <submittedName>
        <fullName evidence="4">VWFA domain-containing protein</fullName>
    </submittedName>
</protein>
<dbReference type="Gene3D" id="3.40.50.410">
    <property type="entry name" value="von Willebrand factor, type A domain"/>
    <property type="match status" value="2"/>
</dbReference>
<dbReference type="Pfam" id="PF13768">
    <property type="entry name" value="VWA_3"/>
    <property type="match status" value="3"/>
</dbReference>
<dbReference type="EMBL" id="UXSR01005356">
    <property type="protein sequence ID" value="VDD81362.1"/>
    <property type="molecule type" value="Genomic_DNA"/>
</dbReference>
<feature type="domain" description="VWFA" evidence="1">
    <location>
        <begin position="118"/>
        <end position="269"/>
    </location>
</feature>
<organism evidence="4">
    <name type="scientific">Mesocestoides corti</name>
    <name type="common">Flatworm</name>
    <dbReference type="NCBI Taxonomy" id="53468"/>
    <lineage>
        <taxon>Eukaryota</taxon>
        <taxon>Metazoa</taxon>
        <taxon>Spiralia</taxon>
        <taxon>Lophotrochozoa</taxon>
        <taxon>Platyhelminthes</taxon>
        <taxon>Cestoda</taxon>
        <taxon>Eucestoda</taxon>
        <taxon>Cyclophyllidea</taxon>
        <taxon>Mesocestoididae</taxon>
        <taxon>Mesocestoides</taxon>
    </lineage>
</organism>
<dbReference type="Proteomes" id="UP000267029">
    <property type="component" value="Unassembled WGS sequence"/>
</dbReference>
<feature type="domain" description="VWFA" evidence="1">
    <location>
        <begin position="863"/>
        <end position="1025"/>
    </location>
</feature>
<proteinExistence type="predicted"/>
<evidence type="ECO:0000259" key="1">
    <source>
        <dbReference type="Pfam" id="PF13768"/>
    </source>
</evidence>
<dbReference type="PANTHER" id="PTHR46478:SF1">
    <property type="entry name" value="VON WILLEBRAND FACTOR A DOMAIN-CONTAINING PROTEIN 3A"/>
    <property type="match status" value="1"/>
</dbReference>
<dbReference type="SUPFAM" id="SSF53300">
    <property type="entry name" value="vWA-like"/>
    <property type="match status" value="2"/>
</dbReference>
<reference evidence="4" key="2">
    <citation type="submission" date="2019-11" db="UniProtKB">
        <authorList>
            <consortium name="WormBaseParasite"/>
        </authorList>
    </citation>
    <scope>IDENTIFICATION</scope>
</reference>